<dbReference type="Proteomes" id="UP000248917">
    <property type="component" value="Unassembled WGS sequence"/>
</dbReference>
<dbReference type="PANTHER" id="PTHR34610">
    <property type="entry name" value="SSL7007 PROTEIN"/>
    <property type="match status" value="1"/>
</dbReference>
<protein>
    <submittedName>
        <fullName evidence="2">Putative PIN family toxin of toxin-antitoxin system</fullName>
    </submittedName>
</protein>
<dbReference type="InterPro" id="IPR002850">
    <property type="entry name" value="PIN_toxin-like"/>
</dbReference>
<gene>
    <name evidence="2" type="ORF">CLV31_106204</name>
</gene>
<name>A0A326RTT3_9BACT</name>
<accession>A0A326RTT3</accession>
<dbReference type="SMART" id="SM00670">
    <property type="entry name" value="PINc"/>
    <property type="match status" value="1"/>
</dbReference>
<comment type="caution">
    <text evidence="2">The sequence shown here is derived from an EMBL/GenBank/DDBJ whole genome shotgun (WGS) entry which is preliminary data.</text>
</comment>
<keyword evidence="3" id="KW-1185">Reference proteome</keyword>
<evidence type="ECO:0000259" key="1">
    <source>
        <dbReference type="SMART" id="SM00670"/>
    </source>
</evidence>
<dbReference type="Pfam" id="PF13470">
    <property type="entry name" value="PIN_3"/>
    <property type="match status" value="1"/>
</dbReference>
<dbReference type="InterPro" id="IPR002716">
    <property type="entry name" value="PIN_dom"/>
</dbReference>
<organism evidence="2 3">
    <name type="scientific">Algoriphagus aquaeductus</name>
    <dbReference type="NCBI Taxonomy" id="475299"/>
    <lineage>
        <taxon>Bacteria</taxon>
        <taxon>Pseudomonadati</taxon>
        <taxon>Bacteroidota</taxon>
        <taxon>Cytophagia</taxon>
        <taxon>Cytophagales</taxon>
        <taxon>Cyclobacteriaceae</taxon>
        <taxon>Algoriphagus</taxon>
    </lineage>
</organism>
<dbReference type="InterPro" id="IPR029060">
    <property type="entry name" value="PIN-like_dom_sf"/>
</dbReference>
<dbReference type="AlphaFoldDB" id="A0A326RTT3"/>
<dbReference type="NCBIfam" id="TIGR00305">
    <property type="entry name" value="putative toxin-antitoxin system toxin component, PIN family"/>
    <property type="match status" value="1"/>
</dbReference>
<sequence>MVLDTNVLISAHLLENSLSKKALDLAFRNCSVLYSEETIKEFEFVIQRPKFDRYLTKEIRVEALSLFSKLGISIQIQSSFEVCRDPKDDKFLQLIFDGRADYLITGDLDLLKLNPFQETQILSPSEFLKQSEKLIF</sequence>
<dbReference type="EMBL" id="QKTX01000006">
    <property type="protein sequence ID" value="PZV83587.1"/>
    <property type="molecule type" value="Genomic_DNA"/>
</dbReference>
<feature type="domain" description="PIN" evidence="1">
    <location>
        <begin position="1"/>
        <end position="112"/>
    </location>
</feature>
<dbReference type="PANTHER" id="PTHR34610:SF3">
    <property type="entry name" value="SSL7007 PROTEIN"/>
    <property type="match status" value="1"/>
</dbReference>
<dbReference type="SUPFAM" id="SSF88723">
    <property type="entry name" value="PIN domain-like"/>
    <property type="match status" value="1"/>
</dbReference>
<proteinExistence type="predicted"/>
<evidence type="ECO:0000313" key="2">
    <source>
        <dbReference type="EMBL" id="PZV83587.1"/>
    </source>
</evidence>
<reference evidence="2 3" key="1">
    <citation type="submission" date="2018-06" db="EMBL/GenBank/DDBJ databases">
        <title>Genomic Encyclopedia of Archaeal and Bacterial Type Strains, Phase II (KMG-II): from individual species to whole genera.</title>
        <authorList>
            <person name="Goeker M."/>
        </authorList>
    </citation>
    <scope>NUCLEOTIDE SEQUENCE [LARGE SCALE GENOMIC DNA]</scope>
    <source>
        <strain evidence="2 3">T4</strain>
    </source>
</reference>
<evidence type="ECO:0000313" key="3">
    <source>
        <dbReference type="Proteomes" id="UP000248917"/>
    </source>
</evidence>